<feature type="binding site" evidence="2">
    <location>
        <position position="60"/>
    </location>
    <ligand>
        <name>Zn(2+)</name>
        <dbReference type="ChEBI" id="CHEBI:29105"/>
        <label>2</label>
    </ligand>
</feature>
<feature type="binding site" evidence="2">
    <location>
        <position position="8"/>
    </location>
    <ligand>
        <name>Zn(2+)</name>
        <dbReference type="ChEBI" id="CHEBI:29105"/>
        <label>2</label>
    </ligand>
</feature>
<dbReference type="InterPro" id="IPR036177">
    <property type="entry name" value="Peptidase_M55_sf"/>
</dbReference>
<dbReference type="Gene3D" id="3.30.1360.130">
    <property type="entry name" value="Dipeptide transport protein"/>
    <property type="match status" value="1"/>
</dbReference>
<dbReference type="OrthoDB" id="9785420at2"/>
<feature type="binding site" evidence="2">
    <location>
        <position position="104"/>
    </location>
    <ligand>
        <name>Zn(2+)</name>
        <dbReference type="ChEBI" id="CHEBI:29105"/>
        <label>2</label>
    </ligand>
</feature>
<keyword evidence="3" id="KW-0031">Aminopeptidase</keyword>
<dbReference type="AlphaFoldDB" id="A0A0K8P9D8"/>
<organism evidence="3">
    <name type="scientific">Flexilinea flocculi</name>
    <dbReference type="NCBI Taxonomy" id="1678840"/>
    <lineage>
        <taxon>Bacteria</taxon>
        <taxon>Bacillati</taxon>
        <taxon>Chloroflexota</taxon>
        <taxon>Anaerolineae</taxon>
        <taxon>Anaerolineales</taxon>
        <taxon>Anaerolineaceae</taxon>
        <taxon>Flexilinea</taxon>
    </lineage>
</organism>
<dbReference type="Proteomes" id="UP000053370">
    <property type="component" value="Unassembled WGS sequence"/>
</dbReference>
<keyword evidence="2" id="KW-0479">Metal-binding</keyword>
<dbReference type="EMBL" id="DF968179">
    <property type="protein sequence ID" value="GAP39134.1"/>
    <property type="molecule type" value="Genomic_DNA"/>
</dbReference>
<feature type="binding site" evidence="2">
    <location>
        <position position="10"/>
    </location>
    <ligand>
        <name>Zn(2+)</name>
        <dbReference type="ChEBI" id="CHEBI:29105"/>
        <label>1</label>
    </ligand>
</feature>
<proteinExistence type="predicted"/>
<evidence type="ECO:0000313" key="4">
    <source>
        <dbReference type="Proteomes" id="UP000053370"/>
    </source>
</evidence>
<evidence type="ECO:0000313" key="3">
    <source>
        <dbReference type="EMBL" id="GAP39134.1"/>
    </source>
</evidence>
<name>A0A0K8P9D8_9CHLR</name>
<sequence length="271" mass="29479">MKILIACDMEGITGVTRWEHCDSTHSEYTRFRKLMTEDVNAVADGAFSAGVDEIFVGDGHNRGQNLLIENLDHRIAYNNGTFSPWSMMNGIDQQIDAVMLIGYHAKAGTGDAILAHTWSKEVLDLKINGSSMGEFGLNAMIAGYFNIPVIMVSGDQAIAAEAEGLLPEIETAIVKQAFGYFSGCCPAPEQTQALLKQKARKAVEKYFAGESSAPLKIAAPIDIEVEFHMPHMAEAAARMPGAERRSGRSVGMICRNVPEAFAAFRTMCNLI</sequence>
<keyword evidence="3" id="KW-0645">Protease</keyword>
<dbReference type="CDD" id="cd08663">
    <property type="entry name" value="DAP_dppA_1"/>
    <property type="match status" value="1"/>
</dbReference>
<protein>
    <submittedName>
        <fullName evidence="3">D-aminopeptidase</fullName>
    </submittedName>
</protein>
<dbReference type="GO" id="GO:0004177">
    <property type="term" value="F:aminopeptidase activity"/>
    <property type="evidence" value="ECO:0007669"/>
    <property type="project" value="UniProtKB-KW"/>
</dbReference>
<dbReference type="Pfam" id="PF04951">
    <property type="entry name" value="Peptidase_M55"/>
    <property type="match status" value="1"/>
</dbReference>
<keyword evidence="4" id="KW-1185">Reference proteome</keyword>
<dbReference type="Gene3D" id="3.40.50.10780">
    <property type="entry name" value="Dipeptide transport protein"/>
    <property type="match status" value="1"/>
</dbReference>
<evidence type="ECO:0000256" key="1">
    <source>
        <dbReference type="PIRSR" id="PIRSR015853-1"/>
    </source>
</evidence>
<evidence type="ECO:0000256" key="2">
    <source>
        <dbReference type="PIRSR" id="PIRSR015853-2"/>
    </source>
</evidence>
<feature type="binding site" evidence="2">
    <location>
        <position position="134"/>
    </location>
    <ligand>
        <name>Zn(2+)</name>
        <dbReference type="ChEBI" id="CHEBI:29105"/>
        <label>2</label>
    </ligand>
</feature>
<dbReference type="SUPFAM" id="SSF63992">
    <property type="entry name" value="Dipeptide transport protein"/>
    <property type="match status" value="1"/>
</dbReference>
<feature type="active site" description="Nucleophile" evidence="1">
    <location>
        <position position="116"/>
    </location>
</feature>
<dbReference type="GO" id="GO:0046872">
    <property type="term" value="F:metal ion binding"/>
    <property type="evidence" value="ECO:0007669"/>
    <property type="project" value="UniProtKB-KW"/>
</dbReference>
<feature type="binding site" evidence="2">
    <location>
        <position position="8"/>
    </location>
    <ligand>
        <name>Zn(2+)</name>
        <dbReference type="ChEBI" id="CHEBI:29105"/>
        <label>1</label>
    </ligand>
</feature>
<keyword evidence="3" id="KW-0378">Hydrolase</keyword>
<gene>
    <name evidence="3" type="ORF">ATC1_1153</name>
</gene>
<dbReference type="RefSeq" id="WP_082174587.1">
    <property type="nucleotide sequence ID" value="NZ_DF968179.1"/>
</dbReference>
<dbReference type="STRING" id="1678840.ATC1_1153"/>
<dbReference type="PIRSF" id="PIRSF015853">
    <property type="entry name" value="Pep_DppA"/>
    <property type="match status" value="1"/>
</dbReference>
<dbReference type="InterPro" id="IPR027476">
    <property type="entry name" value="DppA_N"/>
</dbReference>
<accession>A0A0K8P9D8</accession>
<dbReference type="InterPro" id="IPR007035">
    <property type="entry name" value="Peptidase_M55"/>
</dbReference>
<reference evidence="3" key="1">
    <citation type="journal article" date="2015" name="Genome Announc.">
        <title>Draft Genome Sequence of Anaerolineae Strain TC1, a Novel Isolate from a Methanogenic Wastewater Treatment System.</title>
        <authorList>
            <person name="Matsuura N."/>
            <person name="Tourlousse D.M."/>
            <person name="Sun L."/>
            <person name="Toyonaga M."/>
            <person name="Kuroda K."/>
            <person name="Ohashi A."/>
            <person name="Cruz R."/>
            <person name="Yamaguchi T."/>
            <person name="Sekiguchi Y."/>
        </authorList>
    </citation>
    <scope>NUCLEOTIDE SEQUENCE [LARGE SCALE GENOMIC DNA]</scope>
    <source>
        <strain evidence="3">TC1</strain>
    </source>
</reference>
<keyword evidence="2" id="KW-0862">Zinc</keyword>